<feature type="domain" description="Phosphatidic acid phosphatase type 2/haloperoxidase" evidence="2">
    <location>
        <begin position="95"/>
        <end position="207"/>
    </location>
</feature>
<name>A0ABZ2C7U7_9BACI</name>
<dbReference type="EMBL" id="CP137640">
    <property type="protein sequence ID" value="WVX78938.1"/>
    <property type="molecule type" value="Genomic_DNA"/>
</dbReference>
<keyword evidence="1" id="KW-0812">Transmembrane</keyword>
<feature type="transmembrane region" description="Helical" evidence="1">
    <location>
        <begin position="95"/>
        <end position="116"/>
    </location>
</feature>
<dbReference type="Gene3D" id="1.20.144.10">
    <property type="entry name" value="Phosphatidic acid phosphatase type 2/haloperoxidase"/>
    <property type="match status" value="2"/>
</dbReference>
<dbReference type="Pfam" id="PF01569">
    <property type="entry name" value="PAP2"/>
    <property type="match status" value="1"/>
</dbReference>
<sequence>METYLRSGKKFQYIGLAAIILFLFIYGFIWISQQLSEIDIKRFDRVVITLAQSAITPQKTEWMLGITFLGSVGWLTFIVCALVIVLLLKKKLALALFYVCSSGIGALFNMLLKWLFKRERPDILPIISEEGYSFPSGHSMGSFIFFGSLAYLIIHLVHRKSLQWAAVIINSIIILLIGFSRIYLGVHYPSDIVGGFLAGGAWLLICIILFRYYEYRKDL</sequence>
<feature type="transmembrane region" description="Helical" evidence="1">
    <location>
        <begin position="164"/>
        <end position="186"/>
    </location>
</feature>
<dbReference type="PANTHER" id="PTHR14969:SF13">
    <property type="entry name" value="AT30094P"/>
    <property type="match status" value="1"/>
</dbReference>
<reference evidence="3 4" key="1">
    <citation type="submission" date="2023-10" db="EMBL/GenBank/DDBJ databases">
        <title>Niallia locisalis sp.nov. isolated from a salt pond sample.</title>
        <authorList>
            <person name="Li X.-J."/>
            <person name="Dong L."/>
        </authorList>
    </citation>
    <scope>NUCLEOTIDE SEQUENCE [LARGE SCALE GENOMIC DNA]</scope>
    <source>
        <strain evidence="3 4">DSM 29761</strain>
    </source>
</reference>
<dbReference type="PANTHER" id="PTHR14969">
    <property type="entry name" value="SPHINGOSINE-1-PHOSPHATE PHOSPHOHYDROLASE"/>
    <property type="match status" value="1"/>
</dbReference>
<keyword evidence="1" id="KW-1133">Transmembrane helix</keyword>
<organism evidence="3 4">
    <name type="scientific">Niallia oryzisoli</name>
    <dbReference type="NCBI Taxonomy" id="1737571"/>
    <lineage>
        <taxon>Bacteria</taxon>
        <taxon>Bacillati</taxon>
        <taxon>Bacillota</taxon>
        <taxon>Bacilli</taxon>
        <taxon>Bacillales</taxon>
        <taxon>Bacillaceae</taxon>
        <taxon>Niallia</taxon>
    </lineage>
</organism>
<dbReference type="SUPFAM" id="SSF48317">
    <property type="entry name" value="Acid phosphatase/Vanadium-dependent haloperoxidase"/>
    <property type="match status" value="1"/>
</dbReference>
<evidence type="ECO:0000256" key="1">
    <source>
        <dbReference type="SAM" id="Phobius"/>
    </source>
</evidence>
<feature type="transmembrane region" description="Helical" evidence="1">
    <location>
        <begin position="12"/>
        <end position="31"/>
    </location>
</feature>
<dbReference type="SMART" id="SM00014">
    <property type="entry name" value="acidPPc"/>
    <property type="match status" value="1"/>
</dbReference>
<dbReference type="Proteomes" id="UP001357223">
    <property type="component" value="Chromosome"/>
</dbReference>
<feature type="transmembrane region" description="Helical" evidence="1">
    <location>
        <begin position="136"/>
        <end position="157"/>
    </location>
</feature>
<feature type="transmembrane region" description="Helical" evidence="1">
    <location>
        <begin position="192"/>
        <end position="213"/>
    </location>
</feature>
<dbReference type="InterPro" id="IPR000326">
    <property type="entry name" value="PAP2/HPO"/>
</dbReference>
<protein>
    <submittedName>
        <fullName evidence="3">Phosphatase PAP2 family protein</fullName>
    </submittedName>
</protein>
<evidence type="ECO:0000313" key="3">
    <source>
        <dbReference type="EMBL" id="WVX78938.1"/>
    </source>
</evidence>
<proteinExistence type="predicted"/>
<dbReference type="RefSeq" id="WP_338447872.1">
    <property type="nucleotide sequence ID" value="NZ_CP137640.1"/>
</dbReference>
<accession>A0ABZ2C7U7</accession>
<evidence type="ECO:0000313" key="4">
    <source>
        <dbReference type="Proteomes" id="UP001357223"/>
    </source>
</evidence>
<keyword evidence="4" id="KW-1185">Reference proteome</keyword>
<evidence type="ECO:0000259" key="2">
    <source>
        <dbReference type="SMART" id="SM00014"/>
    </source>
</evidence>
<feature type="transmembrane region" description="Helical" evidence="1">
    <location>
        <begin position="62"/>
        <end position="88"/>
    </location>
</feature>
<dbReference type="InterPro" id="IPR036938">
    <property type="entry name" value="PAP2/HPO_sf"/>
</dbReference>
<keyword evidence="1" id="KW-0472">Membrane</keyword>
<gene>
    <name evidence="3" type="ORF">R4Z09_16655</name>
</gene>
<dbReference type="CDD" id="cd03392">
    <property type="entry name" value="PAP2_like_2"/>
    <property type="match status" value="1"/>
</dbReference>